<protein>
    <recommendedName>
        <fullName evidence="2">ABC-type transport auxiliary lipoprotein component domain-containing protein</fullName>
    </recommendedName>
</protein>
<dbReference type="GeneID" id="72439513"/>
<proteinExistence type="predicted"/>
<feature type="domain" description="ABC-type transport auxiliary lipoprotein component" evidence="2">
    <location>
        <begin position="29"/>
        <end position="182"/>
    </location>
</feature>
<sequence length="187" mass="20103">MTFHCRSLIVGLTLLLAACGSAERFAVSTPPVTEKVRIAFSSVEVRDVSLPSYAAADEIHLQAADGTLKSSSDVLWADAPERAVALELSRNLAQMTGRAIASEPWPFEAFPSARLELRFSDLVATSDGVFRTTGQYFVAVRDGGRERSGLFDLSVSFDPKGGPNAIAKARGQLILDLSRYIAVNGLK</sequence>
<organism evidence="3 4">
    <name type="scientific">Sulfitobacter mediterraneus</name>
    <dbReference type="NCBI Taxonomy" id="83219"/>
    <lineage>
        <taxon>Bacteria</taxon>
        <taxon>Pseudomonadati</taxon>
        <taxon>Pseudomonadota</taxon>
        <taxon>Alphaproteobacteria</taxon>
        <taxon>Rhodobacterales</taxon>
        <taxon>Roseobacteraceae</taxon>
        <taxon>Sulfitobacter</taxon>
    </lineage>
</organism>
<dbReference type="Proteomes" id="UP000027337">
    <property type="component" value="Unassembled WGS sequence"/>
</dbReference>
<reference evidence="3 4" key="1">
    <citation type="journal article" date="2014" name="Genome Announc.">
        <title>Draft Genome Sequences of Two Isolates of the Roseobacter Group, Sulfitobacter sp. Strains 3SOLIMAR09 and 1FIGIMAR09, from Harbors of Mallorca Island (Mediterranean Sea).</title>
        <authorList>
            <person name="Mas-Llado M."/>
            <person name="Pina-Villalonga J.M."/>
            <person name="Brunet-Galmes I."/>
            <person name="Nogales B."/>
            <person name="Bosch R."/>
        </authorList>
    </citation>
    <scope>NUCLEOTIDE SEQUENCE [LARGE SCALE GENOMIC DNA]</scope>
    <source>
        <strain evidence="3 4">1FIGIMAR09</strain>
    </source>
</reference>
<dbReference type="SUPFAM" id="SSF159594">
    <property type="entry name" value="XCC0632-like"/>
    <property type="match status" value="1"/>
</dbReference>
<accession>A0A061SW50</accession>
<evidence type="ECO:0000256" key="1">
    <source>
        <dbReference type="SAM" id="SignalP"/>
    </source>
</evidence>
<dbReference type="STRING" id="83219.PM02_06675"/>
<name>A0A061SW50_9RHOB</name>
<dbReference type="AlphaFoldDB" id="A0A061SW50"/>
<keyword evidence="1" id="KW-0732">Signal</keyword>
<gene>
    <name evidence="3" type="ORF">PM02_06675</name>
</gene>
<feature type="signal peptide" evidence="1">
    <location>
        <begin position="1"/>
        <end position="22"/>
    </location>
</feature>
<dbReference type="Pfam" id="PF03886">
    <property type="entry name" value="ABC_trans_aux"/>
    <property type="match status" value="1"/>
</dbReference>
<dbReference type="eggNOG" id="COG3009">
    <property type="taxonomic scope" value="Bacteria"/>
</dbReference>
<evidence type="ECO:0000313" key="4">
    <source>
        <dbReference type="Proteomes" id="UP000027337"/>
    </source>
</evidence>
<dbReference type="Gene3D" id="3.40.50.10610">
    <property type="entry name" value="ABC-type transport auxiliary lipoprotein component"/>
    <property type="match status" value="1"/>
</dbReference>
<feature type="chain" id="PRO_5041036965" description="ABC-type transport auxiliary lipoprotein component domain-containing protein" evidence="1">
    <location>
        <begin position="23"/>
        <end position="187"/>
    </location>
</feature>
<dbReference type="RefSeq" id="WP_037906489.1">
    <property type="nucleotide sequence ID" value="NZ_CP068998.1"/>
</dbReference>
<keyword evidence="4" id="KW-1185">Reference proteome</keyword>
<evidence type="ECO:0000259" key="2">
    <source>
        <dbReference type="Pfam" id="PF03886"/>
    </source>
</evidence>
<dbReference type="InterPro" id="IPR005586">
    <property type="entry name" value="ABC_trans_aux"/>
</dbReference>
<evidence type="ECO:0000313" key="3">
    <source>
        <dbReference type="EMBL" id="KAJ03989.1"/>
    </source>
</evidence>
<dbReference type="EMBL" id="JEMU01000004">
    <property type="protein sequence ID" value="KAJ03989.1"/>
    <property type="molecule type" value="Genomic_DNA"/>
</dbReference>
<comment type="caution">
    <text evidence="3">The sequence shown here is derived from an EMBL/GenBank/DDBJ whole genome shotgun (WGS) entry which is preliminary data.</text>
</comment>
<dbReference type="PROSITE" id="PS51257">
    <property type="entry name" value="PROKAR_LIPOPROTEIN"/>
    <property type="match status" value="1"/>
</dbReference>